<dbReference type="OrthoDB" id="11368at2157"/>
<dbReference type="InterPro" id="IPR036388">
    <property type="entry name" value="WH-like_DNA-bd_sf"/>
</dbReference>
<dbReference type="Proteomes" id="UP000002698">
    <property type="component" value="Chromosome"/>
</dbReference>
<dbReference type="CDD" id="cd00090">
    <property type="entry name" value="HTH_ARSR"/>
    <property type="match status" value="1"/>
</dbReference>
<keyword evidence="2" id="KW-1133">Transmembrane helix</keyword>
<sequence>MSLLPSSPDVSPDGDPRVVGLDSEEADELMAALSSETARRLLAELHEDPAPPGELAERVDTSLQNTQYHLEKLEDAGAIEVVGTAYSEKGREMSVYGPADSPLVIFAGEEERASGLRAAVSRLFGGVLALAAGGAVVQQLFGEQLLAGTDEAAEPPEPTPTPEPEEPEEDDPGAFDVEPEPTPEATPEPTPEEVADTPAPAPEEAPDAADGLSAAIEGLFAAGLPPGLAFFLGGFVVLLAVVGTTYLRQRRTHR</sequence>
<dbReference type="eggNOG" id="arCOG01686">
    <property type="taxonomic scope" value="Archaea"/>
</dbReference>
<dbReference type="InterPro" id="IPR036390">
    <property type="entry name" value="WH_DNA-bd_sf"/>
</dbReference>
<dbReference type="SUPFAM" id="SSF46785">
    <property type="entry name" value="Winged helix' DNA-binding domain"/>
    <property type="match status" value="1"/>
</dbReference>
<protein>
    <submittedName>
        <fullName evidence="4">ArsR family transcription regulator</fullName>
    </submittedName>
</protein>
<evidence type="ECO:0000313" key="4">
    <source>
        <dbReference type="EMBL" id="CAI48320.1"/>
    </source>
</evidence>
<accession>A0A1U7ETR9</accession>
<feature type="region of interest" description="Disordered" evidence="1">
    <location>
        <begin position="1"/>
        <end position="23"/>
    </location>
</feature>
<dbReference type="SMART" id="SM00418">
    <property type="entry name" value="HTH_ARSR"/>
    <property type="match status" value="1"/>
</dbReference>
<dbReference type="HOGENOM" id="CLU_068197_0_0_2"/>
<evidence type="ECO:0000256" key="2">
    <source>
        <dbReference type="SAM" id="Phobius"/>
    </source>
</evidence>
<name>A0A1U7ETR9_NATPD</name>
<dbReference type="GeneID" id="3700862"/>
<feature type="transmembrane region" description="Helical" evidence="2">
    <location>
        <begin position="228"/>
        <end position="247"/>
    </location>
</feature>
<dbReference type="GO" id="GO:0003700">
    <property type="term" value="F:DNA-binding transcription factor activity"/>
    <property type="evidence" value="ECO:0007669"/>
    <property type="project" value="InterPro"/>
</dbReference>
<dbReference type="Pfam" id="PF12840">
    <property type="entry name" value="HTH_20"/>
    <property type="match status" value="1"/>
</dbReference>
<feature type="compositionally biased region" description="Low complexity" evidence="1">
    <location>
        <begin position="1"/>
        <end position="20"/>
    </location>
</feature>
<dbReference type="EMBL" id="CR936257">
    <property type="protein sequence ID" value="CAI48320.1"/>
    <property type="molecule type" value="Genomic_DNA"/>
</dbReference>
<keyword evidence="5" id="KW-1185">Reference proteome</keyword>
<dbReference type="KEGG" id="nph:NP_0458A"/>
<feature type="region of interest" description="Disordered" evidence="1">
    <location>
        <begin position="150"/>
        <end position="209"/>
    </location>
</feature>
<dbReference type="AlphaFoldDB" id="A0A1U7ETR9"/>
<dbReference type="RefSeq" id="WP_011321956.1">
    <property type="nucleotide sequence ID" value="NC_007426.1"/>
</dbReference>
<dbReference type="Pfam" id="PF24267">
    <property type="entry name" value="HVO_1552_C"/>
    <property type="match status" value="1"/>
</dbReference>
<organism evidence="4 5">
    <name type="scientific">Natronomonas pharaonis (strain ATCC 35678 / DSM 2160 / CIP 103997 / JCM 8858 / NBRC 14720 / NCIMB 2260 / Gabara)</name>
    <name type="common">Halobacterium pharaonis</name>
    <dbReference type="NCBI Taxonomy" id="348780"/>
    <lineage>
        <taxon>Archaea</taxon>
        <taxon>Methanobacteriati</taxon>
        <taxon>Methanobacteriota</taxon>
        <taxon>Stenosarchaea group</taxon>
        <taxon>Halobacteria</taxon>
        <taxon>Halobacteriales</taxon>
        <taxon>Natronomonadaceae</taxon>
        <taxon>Natronomonas</taxon>
    </lineage>
</organism>
<proteinExistence type="predicted"/>
<reference evidence="4 5" key="1">
    <citation type="journal article" date="2005" name="Genome Res.">
        <title>Living with two extremes: conclusions from the genome sequence of Natronomonas pharaonis.</title>
        <authorList>
            <person name="Falb M."/>
            <person name="Pfeiffer F."/>
            <person name="Palm P."/>
            <person name="Rodewald K."/>
            <person name="Hickmann V."/>
            <person name="Tittor J."/>
            <person name="Oesterhelt D."/>
        </authorList>
    </citation>
    <scope>NUCLEOTIDE SEQUENCE [LARGE SCALE GENOMIC DNA]</scope>
    <source>
        <strain evidence="5">ATCC 35678 / DSM 2160 / CIP 103997 / JCM 8858 / NBRC 14720 / NCIMB 2260 / Gabara</strain>
    </source>
</reference>
<feature type="compositionally biased region" description="Acidic residues" evidence="1">
    <location>
        <begin position="163"/>
        <end position="181"/>
    </location>
</feature>
<feature type="domain" description="HTH arsR-type" evidence="3">
    <location>
        <begin position="28"/>
        <end position="112"/>
    </location>
</feature>
<dbReference type="EnsemblBacteria" id="CAI48320">
    <property type="protein sequence ID" value="CAI48320"/>
    <property type="gene ID" value="NP_0458A"/>
</dbReference>
<dbReference type="InterPro" id="IPR011991">
    <property type="entry name" value="ArsR-like_HTH"/>
</dbReference>
<keyword evidence="2" id="KW-0472">Membrane</keyword>
<dbReference type="STRING" id="348780.NP_0458A"/>
<dbReference type="InterPro" id="IPR001845">
    <property type="entry name" value="HTH_ArsR_DNA-bd_dom"/>
</dbReference>
<evidence type="ECO:0000259" key="3">
    <source>
        <dbReference type="SMART" id="SM00418"/>
    </source>
</evidence>
<keyword evidence="2" id="KW-0812">Transmembrane</keyword>
<evidence type="ECO:0000256" key="1">
    <source>
        <dbReference type="SAM" id="MobiDB-lite"/>
    </source>
</evidence>
<dbReference type="InterPro" id="IPR056525">
    <property type="entry name" value="HVO_1552_C"/>
</dbReference>
<evidence type="ECO:0000313" key="5">
    <source>
        <dbReference type="Proteomes" id="UP000002698"/>
    </source>
</evidence>
<gene>
    <name evidence="4" type="ordered locus">NP_0458A</name>
</gene>
<dbReference type="Gene3D" id="1.10.10.10">
    <property type="entry name" value="Winged helix-like DNA-binding domain superfamily/Winged helix DNA-binding domain"/>
    <property type="match status" value="1"/>
</dbReference>